<dbReference type="InParanoid" id="K5VNI0"/>
<sequence>TLRHHMESKHEGKYWNHIELKKLKSMLPKDREKERVALAAEKERNKQLQLDPHLKEMPKKERVIAYTHQVFRRAAIEWLVATGQPLSALEHESFKKMINIASQARDGVEILSRKVARQEIIAMFKEYMRNLKAKLNVSLHRLI</sequence>
<dbReference type="RefSeq" id="XP_007403289.1">
    <property type="nucleotide sequence ID" value="XM_007403227.1"/>
</dbReference>
<dbReference type="EMBL" id="JH931364">
    <property type="protein sequence ID" value="EKM48159.1"/>
    <property type="molecule type" value="Genomic_DNA"/>
</dbReference>
<dbReference type="KEGG" id="pco:PHACADRAFT_109339"/>
<reference evidence="1 2" key="1">
    <citation type="journal article" date="2012" name="BMC Genomics">
        <title>Comparative genomics of the white-rot fungi, Phanerochaete carnosa and P. chrysosporium, to elucidate the genetic basis of the distinct wood types they colonize.</title>
        <authorList>
            <person name="Suzuki H."/>
            <person name="MacDonald J."/>
            <person name="Syed K."/>
            <person name="Salamov A."/>
            <person name="Hori C."/>
            <person name="Aerts A."/>
            <person name="Henrissat B."/>
            <person name="Wiebenga A."/>
            <person name="vanKuyk P.A."/>
            <person name="Barry K."/>
            <person name="Lindquist E."/>
            <person name="LaButti K."/>
            <person name="Lapidus A."/>
            <person name="Lucas S."/>
            <person name="Coutinho P."/>
            <person name="Gong Y."/>
            <person name="Samejima M."/>
            <person name="Mahadevan R."/>
            <person name="Abou-Zaid M."/>
            <person name="de Vries R.P."/>
            <person name="Igarashi K."/>
            <person name="Yadav J.S."/>
            <person name="Grigoriev I.V."/>
            <person name="Master E.R."/>
        </authorList>
    </citation>
    <scope>NUCLEOTIDE SEQUENCE [LARGE SCALE GENOMIC DNA]</scope>
    <source>
        <strain evidence="1 2">HHB-10118-sp</strain>
    </source>
</reference>
<evidence type="ECO:0000313" key="1">
    <source>
        <dbReference type="EMBL" id="EKM48159.1"/>
    </source>
</evidence>
<keyword evidence="2" id="KW-1185">Reference proteome</keyword>
<proteinExistence type="predicted"/>
<dbReference type="HOGENOM" id="CLU_161754_0_0_1"/>
<name>K5VNI0_PHACS</name>
<dbReference type="GeneID" id="18907582"/>
<dbReference type="AlphaFoldDB" id="K5VNI0"/>
<feature type="non-terminal residue" evidence="1">
    <location>
        <position position="1"/>
    </location>
</feature>
<accession>K5VNI0</accession>
<evidence type="ECO:0000313" key="2">
    <source>
        <dbReference type="Proteomes" id="UP000008370"/>
    </source>
</evidence>
<dbReference type="OrthoDB" id="2802474at2759"/>
<dbReference type="Proteomes" id="UP000008370">
    <property type="component" value="Unassembled WGS sequence"/>
</dbReference>
<organism evidence="1 2">
    <name type="scientific">Phanerochaete carnosa (strain HHB-10118-sp)</name>
    <name type="common">White-rot fungus</name>
    <name type="synonym">Peniophora carnosa</name>
    <dbReference type="NCBI Taxonomy" id="650164"/>
    <lineage>
        <taxon>Eukaryota</taxon>
        <taxon>Fungi</taxon>
        <taxon>Dikarya</taxon>
        <taxon>Basidiomycota</taxon>
        <taxon>Agaricomycotina</taxon>
        <taxon>Agaricomycetes</taxon>
        <taxon>Polyporales</taxon>
        <taxon>Phanerochaetaceae</taxon>
        <taxon>Phanerochaete</taxon>
    </lineage>
</organism>
<gene>
    <name evidence="1" type="ORF">PHACADRAFT_109339</name>
</gene>
<protein>
    <submittedName>
        <fullName evidence="1">Uncharacterized protein</fullName>
    </submittedName>
</protein>